<dbReference type="GO" id="GO:0004497">
    <property type="term" value="F:monooxygenase activity"/>
    <property type="evidence" value="ECO:0007669"/>
    <property type="project" value="UniProtKB-KW"/>
</dbReference>
<keyword evidence="9" id="KW-0472">Membrane</keyword>
<keyword evidence="11" id="KW-1185">Reference proteome</keyword>
<evidence type="ECO:0000313" key="11">
    <source>
        <dbReference type="Proteomes" id="UP000235786"/>
    </source>
</evidence>
<dbReference type="PANTHER" id="PTHR24305">
    <property type="entry name" value="CYTOCHROME P450"/>
    <property type="match status" value="1"/>
</dbReference>
<keyword evidence="3 8" id="KW-0349">Heme</keyword>
<reference evidence="10 11" key="1">
    <citation type="submission" date="2016-04" db="EMBL/GenBank/DDBJ databases">
        <title>A degradative enzymes factory behind the ericoid mycorrhizal symbiosis.</title>
        <authorList>
            <consortium name="DOE Joint Genome Institute"/>
            <person name="Martino E."/>
            <person name="Morin E."/>
            <person name="Grelet G."/>
            <person name="Kuo A."/>
            <person name="Kohler A."/>
            <person name="Daghino S."/>
            <person name="Barry K."/>
            <person name="Choi C."/>
            <person name="Cichocki N."/>
            <person name="Clum A."/>
            <person name="Copeland A."/>
            <person name="Hainaut M."/>
            <person name="Haridas S."/>
            <person name="Labutti K."/>
            <person name="Lindquist E."/>
            <person name="Lipzen A."/>
            <person name="Khouja H.-R."/>
            <person name="Murat C."/>
            <person name="Ohm R."/>
            <person name="Olson A."/>
            <person name="Spatafora J."/>
            <person name="Veneault-Fourrey C."/>
            <person name="Henrissat B."/>
            <person name="Grigoriev I."/>
            <person name="Martin F."/>
            <person name="Perotto S."/>
        </authorList>
    </citation>
    <scope>NUCLEOTIDE SEQUENCE [LARGE SCALE GENOMIC DNA]</scope>
    <source>
        <strain evidence="10 11">F</strain>
    </source>
</reference>
<dbReference type="Pfam" id="PF00067">
    <property type="entry name" value="p450"/>
    <property type="match status" value="1"/>
</dbReference>
<dbReference type="InterPro" id="IPR036396">
    <property type="entry name" value="Cyt_P450_sf"/>
</dbReference>
<feature type="transmembrane region" description="Helical" evidence="9">
    <location>
        <begin position="6"/>
        <end position="25"/>
    </location>
</feature>
<feature type="binding site" description="axial binding residue" evidence="8">
    <location>
        <position position="474"/>
    </location>
    <ligand>
        <name>heme</name>
        <dbReference type="ChEBI" id="CHEBI:30413"/>
    </ligand>
    <ligandPart>
        <name>Fe</name>
        <dbReference type="ChEBI" id="CHEBI:18248"/>
    </ligandPart>
</feature>
<evidence type="ECO:0000313" key="10">
    <source>
        <dbReference type="EMBL" id="PMD45272.1"/>
    </source>
</evidence>
<evidence type="ECO:0000256" key="4">
    <source>
        <dbReference type="ARBA" id="ARBA00022723"/>
    </source>
</evidence>
<comment type="pathway">
    <text evidence="2">Secondary metabolite biosynthesis.</text>
</comment>
<dbReference type="InterPro" id="IPR002401">
    <property type="entry name" value="Cyt_P450_E_grp-I"/>
</dbReference>
<dbReference type="CDD" id="cd11051">
    <property type="entry name" value="CYP59-like"/>
    <property type="match status" value="1"/>
</dbReference>
<dbReference type="InterPro" id="IPR001128">
    <property type="entry name" value="Cyt_P450"/>
</dbReference>
<evidence type="ECO:0000256" key="2">
    <source>
        <dbReference type="ARBA" id="ARBA00005179"/>
    </source>
</evidence>
<dbReference type="GO" id="GO:0020037">
    <property type="term" value="F:heme binding"/>
    <property type="evidence" value="ECO:0007669"/>
    <property type="project" value="InterPro"/>
</dbReference>
<keyword evidence="6 8" id="KW-0408">Iron</keyword>
<proteinExistence type="predicted"/>
<gene>
    <name evidence="10" type="ORF">L207DRAFT_251661</name>
</gene>
<sequence length="543" mass="62259">MASTFIPSYWQGAITLLLILLTYVISKGWHSRRLFYKLRQQGLPMPPWNIFTGNMLALLPLLKKFPGNAHQNYLITELSKDFTKWDSAFYLDLWPFSIPFLVINSPSLATQATQELDLPKPFDLDRFFRPFAGGTDTLFTLNGAEWKQTHAIFKPGFSASFILSQTDNIVRETASLVEILKDHATKGNIFLLDDLLGYFMMDIIGAVVLGSRLHSKQQFNQLGHAMRSQVRWHIADGELNIFKRWNPARPLVQWYNSHQMDSYVSKELDERFAERQKNSDAPVHSIIDLVLDNYIKENFSVRTSGRMDPIYKKWLSVHIRTFLFSGHDSTASTIEYCYHLLSKHPEAMARIRAEHDNVFGPEPSAVGAQLLEQPQKINMLPYTTAVLKETMRLFPAASGVRKGQPNATLQDANGHRFPTEGVTILMMHTALHINPDYWKEPNSFIPERWLVGPEHPLYPVKGAWRPFEFGPRNCIGQTLVMQDVKTVLAMTVREFDVCAAYNEWDKLHPRKGLKTAWGERAYHVFRAAAHPADGFPCRVIKRK</sequence>
<keyword evidence="4 8" id="KW-0479">Metal-binding</keyword>
<evidence type="ECO:0000256" key="3">
    <source>
        <dbReference type="ARBA" id="ARBA00022617"/>
    </source>
</evidence>
<evidence type="ECO:0000256" key="8">
    <source>
        <dbReference type="PIRSR" id="PIRSR602401-1"/>
    </source>
</evidence>
<protein>
    <submittedName>
        <fullName evidence="10">Cytochrome P450</fullName>
    </submittedName>
</protein>
<dbReference type="PRINTS" id="PR00463">
    <property type="entry name" value="EP450I"/>
</dbReference>
<comment type="cofactor">
    <cofactor evidence="1 8">
        <name>heme</name>
        <dbReference type="ChEBI" id="CHEBI:30413"/>
    </cofactor>
</comment>
<accession>A0A2J6S3C4</accession>
<dbReference type="Proteomes" id="UP000235786">
    <property type="component" value="Unassembled WGS sequence"/>
</dbReference>
<dbReference type="OrthoDB" id="10029320at2759"/>
<dbReference type="GO" id="GO:0005506">
    <property type="term" value="F:iron ion binding"/>
    <property type="evidence" value="ECO:0007669"/>
    <property type="project" value="InterPro"/>
</dbReference>
<dbReference type="AlphaFoldDB" id="A0A2J6S3C4"/>
<dbReference type="EMBL" id="KZ613940">
    <property type="protein sequence ID" value="PMD45272.1"/>
    <property type="molecule type" value="Genomic_DNA"/>
</dbReference>
<keyword evidence="9" id="KW-1133">Transmembrane helix</keyword>
<dbReference type="STRING" id="1149755.A0A2J6S3C4"/>
<evidence type="ECO:0000256" key="6">
    <source>
        <dbReference type="ARBA" id="ARBA00023004"/>
    </source>
</evidence>
<keyword evidence="9" id="KW-0812">Transmembrane</keyword>
<dbReference type="Gene3D" id="1.10.630.10">
    <property type="entry name" value="Cytochrome P450"/>
    <property type="match status" value="1"/>
</dbReference>
<dbReference type="PRINTS" id="PR00385">
    <property type="entry name" value="P450"/>
</dbReference>
<dbReference type="SUPFAM" id="SSF48264">
    <property type="entry name" value="Cytochrome P450"/>
    <property type="match status" value="1"/>
</dbReference>
<keyword evidence="7" id="KW-0503">Monooxygenase</keyword>
<evidence type="ECO:0000256" key="5">
    <source>
        <dbReference type="ARBA" id="ARBA00023002"/>
    </source>
</evidence>
<keyword evidence="5" id="KW-0560">Oxidoreductase</keyword>
<dbReference type="PANTHER" id="PTHR24305:SF107">
    <property type="entry name" value="P450, PUTATIVE (EUROFUNG)-RELATED"/>
    <property type="match status" value="1"/>
</dbReference>
<evidence type="ECO:0000256" key="9">
    <source>
        <dbReference type="SAM" id="Phobius"/>
    </source>
</evidence>
<name>A0A2J6S3C4_HYAVF</name>
<evidence type="ECO:0000256" key="7">
    <source>
        <dbReference type="ARBA" id="ARBA00023033"/>
    </source>
</evidence>
<dbReference type="InterPro" id="IPR050121">
    <property type="entry name" value="Cytochrome_P450_monoxygenase"/>
</dbReference>
<organism evidence="10 11">
    <name type="scientific">Hyaloscypha variabilis (strain UAMH 11265 / GT02V1 / F)</name>
    <name type="common">Meliniomyces variabilis</name>
    <dbReference type="NCBI Taxonomy" id="1149755"/>
    <lineage>
        <taxon>Eukaryota</taxon>
        <taxon>Fungi</taxon>
        <taxon>Dikarya</taxon>
        <taxon>Ascomycota</taxon>
        <taxon>Pezizomycotina</taxon>
        <taxon>Leotiomycetes</taxon>
        <taxon>Helotiales</taxon>
        <taxon>Hyaloscyphaceae</taxon>
        <taxon>Hyaloscypha</taxon>
        <taxon>Hyaloscypha variabilis</taxon>
    </lineage>
</organism>
<dbReference type="GO" id="GO:0016705">
    <property type="term" value="F:oxidoreductase activity, acting on paired donors, with incorporation or reduction of molecular oxygen"/>
    <property type="evidence" value="ECO:0007669"/>
    <property type="project" value="InterPro"/>
</dbReference>
<evidence type="ECO:0000256" key="1">
    <source>
        <dbReference type="ARBA" id="ARBA00001971"/>
    </source>
</evidence>